<feature type="domain" description="Pyruvate kinase barrel" evidence="15">
    <location>
        <begin position="11"/>
        <end position="336"/>
    </location>
</feature>
<dbReference type="SUPFAM" id="SSF50800">
    <property type="entry name" value="PK beta-barrel domain-like"/>
    <property type="match status" value="1"/>
</dbReference>
<dbReference type="FunFam" id="2.40.33.10:FF:000001">
    <property type="entry name" value="Pyruvate kinase"/>
    <property type="match status" value="1"/>
</dbReference>
<dbReference type="InterPro" id="IPR036918">
    <property type="entry name" value="Pyrv_Knase_C_sf"/>
</dbReference>
<dbReference type="PRINTS" id="PR01050">
    <property type="entry name" value="PYRUVTKNASE"/>
</dbReference>
<dbReference type="PROSITE" id="PS00110">
    <property type="entry name" value="PYRUVATE_KINASE"/>
    <property type="match status" value="1"/>
</dbReference>
<dbReference type="InterPro" id="IPR015795">
    <property type="entry name" value="Pyrv_Knase_C"/>
</dbReference>
<evidence type="ECO:0000256" key="2">
    <source>
        <dbReference type="ARBA" id="ARBA00004997"/>
    </source>
</evidence>
<protein>
    <recommendedName>
        <fullName evidence="4 13">Pyruvate kinase</fullName>
        <ecNumber evidence="4 13">2.7.1.40</ecNumber>
    </recommendedName>
</protein>
<gene>
    <name evidence="17" type="ORF">SAMN04487951_11262</name>
</gene>
<accession>A0A1H0GK14</accession>
<dbReference type="Proteomes" id="UP000199677">
    <property type="component" value="Unassembled WGS sequence"/>
</dbReference>
<reference evidence="18" key="1">
    <citation type="submission" date="2016-10" db="EMBL/GenBank/DDBJ databases">
        <authorList>
            <person name="Varghese N."/>
            <person name="Submissions S."/>
        </authorList>
    </citation>
    <scope>NUCLEOTIDE SEQUENCE [LARGE SCALE GENOMIC DNA]</scope>
    <source>
        <strain evidence="18">CGMCC 1.6494</strain>
    </source>
</reference>
<evidence type="ECO:0000259" key="15">
    <source>
        <dbReference type="Pfam" id="PF00224"/>
    </source>
</evidence>
<organism evidence="17 18">
    <name type="scientific">Vreelandella arcis</name>
    <dbReference type="NCBI Taxonomy" id="416873"/>
    <lineage>
        <taxon>Bacteria</taxon>
        <taxon>Pseudomonadati</taxon>
        <taxon>Pseudomonadota</taxon>
        <taxon>Gammaproteobacteria</taxon>
        <taxon>Oceanospirillales</taxon>
        <taxon>Halomonadaceae</taxon>
        <taxon>Vreelandella</taxon>
    </lineage>
</organism>
<evidence type="ECO:0000256" key="8">
    <source>
        <dbReference type="ARBA" id="ARBA00022777"/>
    </source>
</evidence>
<evidence type="ECO:0000256" key="1">
    <source>
        <dbReference type="ARBA" id="ARBA00001958"/>
    </source>
</evidence>
<evidence type="ECO:0000313" key="18">
    <source>
        <dbReference type="Proteomes" id="UP000199677"/>
    </source>
</evidence>
<dbReference type="InterPro" id="IPR011037">
    <property type="entry name" value="Pyrv_Knase-like_insert_dom_sf"/>
</dbReference>
<keyword evidence="7" id="KW-0547">Nucleotide-binding</keyword>
<keyword evidence="6" id="KW-0479">Metal-binding</keyword>
<dbReference type="Gene3D" id="3.40.1380.20">
    <property type="entry name" value="Pyruvate kinase, C-terminal domain"/>
    <property type="match status" value="1"/>
</dbReference>
<evidence type="ECO:0000256" key="4">
    <source>
        <dbReference type="ARBA" id="ARBA00012142"/>
    </source>
</evidence>
<dbReference type="InterPro" id="IPR001697">
    <property type="entry name" value="Pyr_Knase"/>
</dbReference>
<keyword evidence="12 17" id="KW-0670">Pyruvate</keyword>
<dbReference type="SUPFAM" id="SSF51621">
    <property type="entry name" value="Phosphoenolpyruvate/pyruvate domain"/>
    <property type="match status" value="1"/>
</dbReference>
<dbReference type="EMBL" id="FNII01000012">
    <property type="protein sequence ID" value="SDO07122.1"/>
    <property type="molecule type" value="Genomic_DNA"/>
</dbReference>
<evidence type="ECO:0000256" key="13">
    <source>
        <dbReference type="NCBIfam" id="TIGR01064"/>
    </source>
</evidence>
<evidence type="ECO:0000256" key="7">
    <source>
        <dbReference type="ARBA" id="ARBA00022741"/>
    </source>
</evidence>
<dbReference type="RefSeq" id="WP_089707242.1">
    <property type="nucleotide sequence ID" value="NZ_FNII01000012.1"/>
</dbReference>
<comment type="similarity">
    <text evidence="3 14">Belongs to the pyruvate kinase family.</text>
</comment>
<evidence type="ECO:0000259" key="16">
    <source>
        <dbReference type="Pfam" id="PF02887"/>
    </source>
</evidence>
<dbReference type="GO" id="GO:0004743">
    <property type="term" value="F:pyruvate kinase activity"/>
    <property type="evidence" value="ECO:0007669"/>
    <property type="project" value="UniProtKB-UniRule"/>
</dbReference>
<dbReference type="InterPro" id="IPR018209">
    <property type="entry name" value="Pyrv_Knase_AS"/>
</dbReference>
<dbReference type="GO" id="GO:0005524">
    <property type="term" value="F:ATP binding"/>
    <property type="evidence" value="ECO:0007669"/>
    <property type="project" value="UniProtKB-KW"/>
</dbReference>
<dbReference type="InterPro" id="IPR015793">
    <property type="entry name" value="Pyrv_Knase_brl"/>
</dbReference>
<keyword evidence="11 14" id="KW-0324">Glycolysis</keyword>
<dbReference type="Gene3D" id="3.20.20.60">
    <property type="entry name" value="Phosphoenolpyruvate-binding domains"/>
    <property type="match status" value="1"/>
</dbReference>
<dbReference type="GO" id="GO:0016301">
    <property type="term" value="F:kinase activity"/>
    <property type="evidence" value="ECO:0007669"/>
    <property type="project" value="UniProtKB-KW"/>
</dbReference>
<dbReference type="Gene3D" id="2.40.33.10">
    <property type="entry name" value="PK beta-barrel domain-like"/>
    <property type="match status" value="1"/>
</dbReference>
<keyword evidence="5 14" id="KW-0808">Transferase</keyword>
<name>A0A1H0GK14_9GAMM</name>
<proteinExistence type="inferred from homology"/>
<dbReference type="Pfam" id="PF02887">
    <property type="entry name" value="PK_C"/>
    <property type="match status" value="1"/>
</dbReference>
<dbReference type="PANTHER" id="PTHR11817">
    <property type="entry name" value="PYRUVATE KINASE"/>
    <property type="match status" value="1"/>
</dbReference>
<dbReference type="AlphaFoldDB" id="A0A1H0GK14"/>
<dbReference type="Pfam" id="PF00224">
    <property type="entry name" value="PK"/>
    <property type="match status" value="1"/>
</dbReference>
<dbReference type="SUPFAM" id="SSF52935">
    <property type="entry name" value="PK C-terminal domain-like"/>
    <property type="match status" value="1"/>
</dbReference>
<keyword evidence="18" id="KW-1185">Reference proteome</keyword>
<dbReference type="EC" id="2.7.1.40" evidence="4 13"/>
<evidence type="ECO:0000256" key="6">
    <source>
        <dbReference type="ARBA" id="ARBA00022723"/>
    </source>
</evidence>
<dbReference type="UniPathway" id="UPA00109">
    <property type="reaction ID" value="UER00188"/>
</dbReference>
<evidence type="ECO:0000256" key="12">
    <source>
        <dbReference type="ARBA" id="ARBA00023317"/>
    </source>
</evidence>
<evidence type="ECO:0000256" key="10">
    <source>
        <dbReference type="ARBA" id="ARBA00022842"/>
    </source>
</evidence>
<evidence type="ECO:0000256" key="3">
    <source>
        <dbReference type="ARBA" id="ARBA00008663"/>
    </source>
</evidence>
<comment type="cofactor">
    <cofactor evidence="1">
        <name>K(+)</name>
        <dbReference type="ChEBI" id="CHEBI:29103"/>
    </cofactor>
</comment>
<feature type="domain" description="Pyruvate kinase C-terminal" evidence="16">
    <location>
        <begin position="368"/>
        <end position="483"/>
    </location>
</feature>
<evidence type="ECO:0000256" key="9">
    <source>
        <dbReference type="ARBA" id="ARBA00022840"/>
    </source>
</evidence>
<keyword evidence="10 14" id="KW-0460">Magnesium</keyword>
<evidence type="ECO:0000256" key="5">
    <source>
        <dbReference type="ARBA" id="ARBA00022679"/>
    </source>
</evidence>
<dbReference type="NCBIfam" id="NF004491">
    <property type="entry name" value="PRK05826.1"/>
    <property type="match status" value="1"/>
</dbReference>
<keyword evidence="9" id="KW-0067">ATP-binding</keyword>
<dbReference type="InterPro" id="IPR040442">
    <property type="entry name" value="Pyrv_kinase-like_dom_sf"/>
</dbReference>
<keyword evidence="8 14" id="KW-0418">Kinase</keyword>
<dbReference type="NCBIfam" id="TIGR01064">
    <property type="entry name" value="pyruv_kin"/>
    <property type="match status" value="1"/>
</dbReference>
<dbReference type="OrthoDB" id="9812123at2"/>
<dbReference type="STRING" id="416873.SAMN04487951_11262"/>
<dbReference type="InterPro" id="IPR015806">
    <property type="entry name" value="Pyrv_Knase_insert_dom_sf"/>
</dbReference>
<evidence type="ECO:0000313" key="17">
    <source>
        <dbReference type="EMBL" id="SDO07122.1"/>
    </source>
</evidence>
<comment type="pathway">
    <text evidence="2 14">Carbohydrate degradation; glycolysis; pyruvate from D-glyceraldehyde 3-phosphate: step 5/5.</text>
</comment>
<dbReference type="GO" id="GO:0000287">
    <property type="term" value="F:magnesium ion binding"/>
    <property type="evidence" value="ECO:0007669"/>
    <property type="project" value="UniProtKB-UniRule"/>
</dbReference>
<dbReference type="GO" id="GO:0030955">
    <property type="term" value="F:potassium ion binding"/>
    <property type="evidence" value="ECO:0007669"/>
    <property type="project" value="UniProtKB-UniRule"/>
</dbReference>
<dbReference type="InterPro" id="IPR015813">
    <property type="entry name" value="Pyrv/PenolPyrv_kinase-like_dom"/>
</dbReference>
<evidence type="ECO:0000256" key="14">
    <source>
        <dbReference type="RuleBase" id="RU000504"/>
    </source>
</evidence>
<sequence>MTSQTLSLPLRRTKIVATLGPASDRPGVLEAMLKAGVDVVRLNFSHGAADDHRRRLESVREIAHRLGRSVAALGDLQGPKIRISRFKEGAIQLTEGQPFILDMALDADLGNQERVGCDYTSLIDDVTTGDRLLLDDGRLVLDVTQVIGQEVHTRVHVGGKLSNNKGINKQGGGLSAPALTEKDKADLTTAVEIGVDYLAVSFPRGAADMHEARALLGEKGKEIGLIAKLERAEAVADDVTLDGIIEASEAVMVARGDLGVEIGDESLIGTQKRIIKHARTMNRAVITATQMMESMIESPLPTRAEVFDVANAVLDATDAVMLSAETAAGDYPVETIEAMNRVCLGAERERIAQESGHRIHEGFERTDETIALSAMYAANHLEGVSVIACMTATGYTPLIASRIRSKLPIVGLAHSPIAQRRMALYRGVVSIPFDTSHMEAQDLNREALALLKAHGMARPGEHVILTRGDHMNAHGGTNTMKILAVDPN</sequence>
<comment type="catalytic activity">
    <reaction evidence="14">
        <text>pyruvate + ATP = phosphoenolpyruvate + ADP + H(+)</text>
        <dbReference type="Rhea" id="RHEA:18157"/>
        <dbReference type="ChEBI" id="CHEBI:15361"/>
        <dbReference type="ChEBI" id="CHEBI:15378"/>
        <dbReference type="ChEBI" id="CHEBI:30616"/>
        <dbReference type="ChEBI" id="CHEBI:58702"/>
        <dbReference type="ChEBI" id="CHEBI:456216"/>
        <dbReference type="EC" id="2.7.1.40"/>
    </reaction>
</comment>
<evidence type="ECO:0000256" key="11">
    <source>
        <dbReference type="ARBA" id="ARBA00023152"/>
    </source>
</evidence>